<dbReference type="Proteomes" id="UP000092460">
    <property type="component" value="Unassembled WGS sequence"/>
</dbReference>
<dbReference type="EMBL" id="JXJN01001179">
    <property type="status" value="NOT_ANNOTATED_CDS"/>
    <property type="molecule type" value="Genomic_DNA"/>
</dbReference>
<name>A0A1B0AP53_9MUSC</name>
<dbReference type="AlphaFoldDB" id="A0A1B0AP53"/>
<proteinExistence type="predicted"/>
<reference evidence="1" key="2">
    <citation type="submission" date="2020-05" db="UniProtKB">
        <authorList>
            <consortium name="EnsemblMetazoa"/>
        </authorList>
    </citation>
    <scope>IDENTIFICATION</scope>
    <source>
        <strain evidence="1">IAEA</strain>
    </source>
</reference>
<dbReference type="EnsemblMetazoa" id="GPPI003513-RA">
    <property type="protein sequence ID" value="GPPI003513-PA"/>
    <property type="gene ID" value="GPPI003513"/>
</dbReference>
<sequence>MYIRAVEIVALAVLHCFPCTYIIRMAPCVRFARSSPLFSLRIQIFCKTIASIEILTRPLILEHLTKNSCIIVNWWSKSSSQSENTFLPCSVLISY</sequence>
<accession>A0A1B0AP53</accession>
<dbReference type="VEuPathDB" id="VectorBase:GPPI003513"/>
<evidence type="ECO:0000313" key="1">
    <source>
        <dbReference type="EnsemblMetazoa" id="GPPI003513-PA"/>
    </source>
</evidence>
<organism evidence="1 2">
    <name type="scientific">Glossina palpalis gambiensis</name>
    <dbReference type="NCBI Taxonomy" id="67801"/>
    <lineage>
        <taxon>Eukaryota</taxon>
        <taxon>Metazoa</taxon>
        <taxon>Ecdysozoa</taxon>
        <taxon>Arthropoda</taxon>
        <taxon>Hexapoda</taxon>
        <taxon>Insecta</taxon>
        <taxon>Pterygota</taxon>
        <taxon>Neoptera</taxon>
        <taxon>Endopterygota</taxon>
        <taxon>Diptera</taxon>
        <taxon>Brachycera</taxon>
        <taxon>Muscomorpha</taxon>
        <taxon>Hippoboscoidea</taxon>
        <taxon>Glossinidae</taxon>
        <taxon>Glossina</taxon>
    </lineage>
</organism>
<reference evidence="2" key="1">
    <citation type="submission" date="2015-01" db="EMBL/GenBank/DDBJ databases">
        <authorList>
            <person name="Aksoy S."/>
            <person name="Warren W."/>
            <person name="Wilson R.K."/>
        </authorList>
    </citation>
    <scope>NUCLEOTIDE SEQUENCE [LARGE SCALE GENOMIC DNA]</scope>
    <source>
        <strain evidence="2">IAEA</strain>
    </source>
</reference>
<evidence type="ECO:0000313" key="2">
    <source>
        <dbReference type="Proteomes" id="UP000092460"/>
    </source>
</evidence>
<keyword evidence="2" id="KW-1185">Reference proteome</keyword>
<protein>
    <submittedName>
        <fullName evidence="1">Uncharacterized protein</fullName>
    </submittedName>
</protein>